<evidence type="ECO:0000259" key="3">
    <source>
        <dbReference type="Pfam" id="PF21388"/>
    </source>
</evidence>
<evidence type="ECO:0000256" key="1">
    <source>
        <dbReference type="ARBA" id="ARBA00038142"/>
    </source>
</evidence>
<dbReference type="InterPro" id="IPR048839">
    <property type="entry name" value="SPATA2_PUB-like"/>
</dbReference>
<evidence type="ECO:0000313" key="4">
    <source>
        <dbReference type="Ensembl" id="ENSACLP00000045971.1"/>
    </source>
</evidence>
<proteinExistence type="inferred from homology"/>
<dbReference type="GO" id="GO:0005737">
    <property type="term" value="C:cytoplasm"/>
    <property type="evidence" value="ECO:0007669"/>
    <property type="project" value="TreeGrafter"/>
</dbReference>
<dbReference type="Proteomes" id="UP000265100">
    <property type="component" value="Chromosome 7"/>
</dbReference>
<protein>
    <recommendedName>
        <fullName evidence="3">Spermatogenesis-associated protein 2 PUB-like domain-containing protein</fullName>
    </recommendedName>
</protein>
<comment type="similarity">
    <text evidence="1">Belongs to the SPATA2 family.</text>
</comment>
<dbReference type="PANTHER" id="PTHR15326:SF7">
    <property type="entry name" value="SPERMATOGENESIS-ASSOCIATED PROTEIN 2-LIKE PROTEIN"/>
    <property type="match status" value="1"/>
</dbReference>
<dbReference type="Gene3D" id="1.20.58.2190">
    <property type="match status" value="1"/>
</dbReference>
<sequence length="543" mass="60242">MHSNKKKKGVTQLLGSSWFIFVSLSYKWMKEMSFSRKRDVDLTGAYDRSLERQIVEQGSSLPCRDEELWRKVEGLMKEGNAQEIHCLGVDPLRVMEESLKAVTAAGWSRQVGTRGGLQGLAKAFEVLEQAALNLYLGPWRKEYTVIQMYSGTFTHYITPVLSTAQIENLFNLLGYELSASSSEQLHLQTHRVNSTSSDTLLCLSCAFFLARCECHFLTTALGKHCGDTQWELSAVMERQRGNGLQVAVENTKKMLEVGEALMEQPDGDVDLYTDPVNEGDPQMVVNKEESPCSFIWTTADNVSPTTVKTHSNGTTVSFPPREPLTGRNSADSKRPSWRTPGATKLGETNSEPQSLQVDPIEALKSEDGDHNLCRCVQNSDSCSYCSECKTLHDETCVVLKICRKNLHNVKQVKKMQSGGLRSPTLTGSSAAVSSLPLSEDPASIIALPPAIAYHECCDLNNPDPQILCHECRVFHLKSCNMAKSCLSLHHSTQLGKCSSCKKWCSRKPLVLCRYCGNEYCSGCWFRNPLACSCGQTFDQSTSV</sequence>
<feature type="region of interest" description="Disordered" evidence="2">
    <location>
        <begin position="305"/>
        <end position="354"/>
    </location>
</feature>
<reference evidence="4" key="1">
    <citation type="submission" date="2018-05" db="EMBL/GenBank/DDBJ databases">
        <authorList>
            <person name="Datahose"/>
        </authorList>
    </citation>
    <scope>NUCLEOTIDE SEQUENCE</scope>
</reference>
<evidence type="ECO:0000256" key="2">
    <source>
        <dbReference type="SAM" id="MobiDB-lite"/>
    </source>
</evidence>
<dbReference type="PANTHER" id="PTHR15326">
    <property type="entry name" value="SPERMATOGENESIS-ASSOCIATED PROTEIN 2/TAMOZHENNIC"/>
    <property type="match status" value="1"/>
</dbReference>
<reference evidence="4" key="2">
    <citation type="submission" date="2025-08" db="UniProtKB">
        <authorList>
            <consortium name="Ensembl"/>
        </authorList>
    </citation>
    <scope>IDENTIFICATION</scope>
</reference>
<organism evidence="4 5">
    <name type="scientific">Astatotilapia calliptera</name>
    <name type="common">Eastern happy</name>
    <name type="synonym">Chromis callipterus</name>
    <dbReference type="NCBI Taxonomy" id="8154"/>
    <lineage>
        <taxon>Eukaryota</taxon>
        <taxon>Metazoa</taxon>
        <taxon>Chordata</taxon>
        <taxon>Craniata</taxon>
        <taxon>Vertebrata</taxon>
        <taxon>Euteleostomi</taxon>
        <taxon>Actinopterygii</taxon>
        <taxon>Neopterygii</taxon>
        <taxon>Teleostei</taxon>
        <taxon>Neoteleostei</taxon>
        <taxon>Acanthomorphata</taxon>
        <taxon>Ovalentaria</taxon>
        <taxon>Cichlomorphae</taxon>
        <taxon>Cichliformes</taxon>
        <taxon>Cichlidae</taxon>
        <taxon>African cichlids</taxon>
        <taxon>Pseudocrenilabrinae</taxon>
        <taxon>Haplochromini</taxon>
        <taxon>Astatotilapia</taxon>
    </lineage>
</organism>
<dbReference type="Pfam" id="PF21388">
    <property type="entry name" value="SPATA2_PUB-like"/>
    <property type="match status" value="1"/>
</dbReference>
<evidence type="ECO:0000313" key="5">
    <source>
        <dbReference type="Proteomes" id="UP000265100"/>
    </source>
</evidence>
<feature type="compositionally biased region" description="Polar residues" evidence="2">
    <location>
        <begin position="305"/>
        <end position="317"/>
    </location>
</feature>
<accession>A0AAX7SUF0</accession>
<dbReference type="GeneTree" id="ENSGT00530000063956"/>
<feature type="domain" description="Spermatogenesis-associated protein 2 PUB-like" evidence="3">
    <location>
        <begin position="114"/>
        <end position="241"/>
    </location>
</feature>
<dbReference type="AlphaFoldDB" id="A0AAX7SUF0"/>
<name>A0AAX7SUF0_ASTCA</name>
<keyword evidence="5" id="KW-1185">Reference proteome</keyword>
<reference evidence="4" key="3">
    <citation type="submission" date="2025-09" db="UniProtKB">
        <authorList>
            <consortium name="Ensembl"/>
        </authorList>
    </citation>
    <scope>IDENTIFICATION</scope>
</reference>
<dbReference type="Ensembl" id="ENSACLT00000074529.1">
    <property type="protein sequence ID" value="ENSACLP00000045971.1"/>
    <property type="gene ID" value="ENSACLG00000024607.2"/>
</dbReference>